<dbReference type="Proteomes" id="UP000614216">
    <property type="component" value="Unassembled WGS sequence"/>
</dbReference>
<evidence type="ECO:0000313" key="4">
    <source>
        <dbReference type="Proteomes" id="UP000614216"/>
    </source>
</evidence>
<accession>A0A937KF83</accession>
<keyword evidence="4" id="KW-1185">Reference proteome</keyword>
<dbReference type="InterPro" id="IPR008979">
    <property type="entry name" value="Galactose-bd-like_sf"/>
</dbReference>
<dbReference type="Gene3D" id="2.60.40.10">
    <property type="entry name" value="Immunoglobulins"/>
    <property type="match status" value="2"/>
</dbReference>
<dbReference type="RefSeq" id="WP_202857476.1">
    <property type="nucleotide sequence ID" value="NZ_JAEUGD010000058.1"/>
</dbReference>
<dbReference type="InterPro" id="IPR002909">
    <property type="entry name" value="IPT_dom"/>
</dbReference>
<reference evidence="3" key="1">
    <citation type="submission" date="2021-01" db="EMBL/GenBank/DDBJ databases">
        <title>Fulvivirga kasyanovii gen. nov., sp nov., a novel member of the phylum Bacteroidetes isolated from seawater in a mussel farm.</title>
        <authorList>
            <person name="Zhao L.-H."/>
            <person name="Wang Z.-J."/>
        </authorList>
    </citation>
    <scope>NUCLEOTIDE SEQUENCE</scope>
    <source>
        <strain evidence="3">29W222</strain>
    </source>
</reference>
<keyword evidence="1" id="KW-0732">Signal</keyword>
<dbReference type="SUPFAM" id="SSF49785">
    <property type="entry name" value="Galactose-binding domain-like"/>
    <property type="match status" value="1"/>
</dbReference>
<dbReference type="SUPFAM" id="SSF81296">
    <property type="entry name" value="E set domains"/>
    <property type="match status" value="2"/>
</dbReference>
<gene>
    <name evidence="3" type="ORF">JMN32_16575</name>
</gene>
<name>A0A937KF83_9BACT</name>
<dbReference type="AlphaFoldDB" id="A0A937KF83"/>
<feature type="signal peptide" evidence="1">
    <location>
        <begin position="1"/>
        <end position="21"/>
    </location>
</feature>
<dbReference type="Pfam" id="PF01833">
    <property type="entry name" value="TIG"/>
    <property type="match status" value="1"/>
</dbReference>
<sequence length="351" mass="38663">MKRYINTSLSIVLLLSVLLYACDLEEPAPAGPSDNPQISEVLPAEGVANETLTLKGSGLGNITSVVFSSDSVPVYINPTLNTDQAFIFRVPLDALTGEQNIIFTNGKGVEFTVPFKVLGFPTVTEVSNYNFSADEEITLTGKNLIDVTQVLITGTSTEITIVSQTATSLTVKMPASELNEFTLSIENSTGVTETEQVFVNRDKAFLIFTDDYAPGYMDATWGAPGAISTEVFKSGTASVGKKYETGTWSVFGFGWTNTANDSFKYLSFWVKGGSIDLDLYIFSQQSPSYFDTFSDFNKISVPANEWTYFKIPVDQLKLWENGPEWNHLGWRIQGPDNGDETIYLDDVMFVR</sequence>
<organism evidence="3 4">
    <name type="scientific">Fulvivirga marina</name>
    <dbReference type="NCBI Taxonomy" id="2494733"/>
    <lineage>
        <taxon>Bacteria</taxon>
        <taxon>Pseudomonadati</taxon>
        <taxon>Bacteroidota</taxon>
        <taxon>Cytophagia</taxon>
        <taxon>Cytophagales</taxon>
        <taxon>Fulvivirgaceae</taxon>
        <taxon>Fulvivirga</taxon>
    </lineage>
</organism>
<comment type="caution">
    <text evidence="3">The sequence shown here is derived from an EMBL/GenBank/DDBJ whole genome shotgun (WGS) entry which is preliminary data.</text>
</comment>
<proteinExistence type="predicted"/>
<dbReference type="InterPro" id="IPR013783">
    <property type="entry name" value="Ig-like_fold"/>
</dbReference>
<dbReference type="PROSITE" id="PS51257">
    <property type="entry name" value="PROKAR_LIPOPROTEIN"/>
    <property type="match status" value="1"/>
</dbReference>
<protein>
    <submittedName>
        <fullName evidence="3">IPT/TIG domain-containing protein</fullName>
    </submittedName>
</protein>
<dbReference type="InterPro" id="IPR014756">
    <property type="entry name" value="Ig_E-set"/>
</dbReference>
<dbReference type="Gene3D" id="2.60.120.430">
    <property type="entry name" value="Galactose-binding lectin"/>
    <property type="match status" value="1"/>
</dbReference>
<feature type="domain" description="IPT/TIG" evidence="2">
    <location>
        <begin position="121"/>
        <end position="192"/>
    </location>
</feature>
<evidence type="ECO:0000313" key="3">
    <source>
        <dbReference type="EMBL" id="MBL6447933.1"/>
    </source>
</evidence>
<dbReference type="EMBL" id="JAEUGD010000058">
    <property type="protein sequence ID" value="MBL6447933.1"/>
    <property type="molecule type" value="Genomic_DNA"/>
</dbReference>
<feature type="chain" id="PRO_5037555991" evidence="1">
    <location>
        <begin position="22"/>
        <end position="351"/>
    </location>
</feature>
<evidence type="ECO:0000256" key="1">
    <source>
        <dbReference type="SAM" id="SignalP"/>
    </source>
</evidence>
<evidence type="ECO:0000259" key="2">
    <source>
        <dbReference type="Pfam" id="PF01833"/>
    </source>
</evidence>